<evidence type="ECO:0000256" key="1">
    <source>
        <dbReference type="SAM" id="Phobius"/>
    </source>
</evidence>
<feature type="transmembrane region" description="Helical" evidence="1">
    <location>
        <begin position="210"/>
        <end position="231"/>
    </location>
</feature>
<feature type="transmembrane region" description="Helical" evidence="1">
    <location>
        <begin position="117"/>
        <end position="133"/>
    </location>
</feature>
<feature type="transmembrane region" description="Helical" evidence="1">
    <location>
        <begin position="169"/>
        <end position="190"/>
    </location>
</feature>
<organism evidence="2 3">
    <name type="scientific">Tautonia sociabilis</name>
    <dbReference type="NCBI Taxonomy" id="2080755"/>
    <lineage>
        <taxon>Bacteria</taxon>
        <taxon>Pseudomonadati</taxon>
        <taxon>Planctomycetota</taxon>
        <taxon>Planctomycetia</taxon>
        <taxon>Isosphaerales</taxon>
        <taxon>Isosphaeraceae</taxon>
        <taxon>Tautonia</taxon>
    </lineage>
</organism>
<sequence length="572" mass="61519">MPLPDPEPGASWFCGSSWLAMTVAAVWLIARFGPEVPLYDDFAIVPALVGNQEVSLGYLWSMHNEHRLPLPRLVLLLAYPAAGYDFRAGMFGTVACLSASSALLIGASRRFRGGSSYADAVFPIALLHFGHFNNLLWSWQIQFGLSTMLGLWAAALLAGNRGRVGPGTLVTLGVLLAMLPLCGANGLAMVPPLAAWLVGVGIARLRKKASGGWGAIAASVPGVALTAFYFVNYDRPRQIDRASSLGAVVRTGVQFLSIGLGPTAGEGWRIAGGLVLLLAIATAAMLVAVSWRKAGDRASALGLLAVLVGFGLLCLGLAWGRAGGNDRSGLEPRYVTLSAPIPILAALAWARFGSDTGRRLVPMTILSALLLLLWPNSRSGLDQARARKANSDTVLAEIRSGVPPFVLAARHSGFLHSSHDELATALPMLGAARLGVFRDLKPDPPMREIPITSAPDSMVLARWEPKSRTIEATGVDPWATFTLPERTWVAGIRIRYDHENGSETSARFKLGWRRSDQSGFPTDQQYDRWTLPTGKDRSLVVWIAGAIDAIRIQPDNRPSRFRVKEMSLLVPE</sequence>
<comment type="caution">
    <text evidence="2">The sequence shown here is derived from an EMBL/GenBank/DDBJ whole genome shotgun (WGS) entry which is preliminary data.</text>
</comment>
<gene>
    <name evidence="2" type="ORF">TsocGM_10965</name>
</gene>
<keyword evidence="1" id="KW-0812">Transmembrane</keyword>
<evidence type="ECO:0008006" key="4">
    <source>
        <dbReference type="Google" id="ProtNLM"/>
    </source>
</evidence>
<feature type="transmembrane region" description="Helical" evidence="1">
    <location>
        <begin position="301"/>
        <end position="322"/>
    </location>
</feature>
<feature type="transmembrane region" description="Helical" evidence="1">
    <location>
        <begin position="12"/>
        <end position="30"/>
    </location>
</feature>
<proteinExistence type="predicted"/>
<reference evidence="2 3" key="1">
    <citation type="submission" date="2018-12" db="EMBL/GenBank/DDBJ databases">
        <authorList>
            <person name="Toschakov S.V."/>
        </authorList>
    </citation>
    <scope>NUCLEOTIDE SEQUENCE [LARGE SCALE GENOMIC DNA]</scope>
    <source>
        <strain evidence="2 3">GM2012</strain>
    </source>
</reference>
<dbReference type="RefSeq" id="WP_126725409.1">
    <property type="nucleotide sequence ID" value="NZ_RYZH01000018.1"/>
</dbReference>
<dbReference type="Proteomes" id="UP000280296">
    <property type="component" value="Unassembled WGS sequence"/>
</dbReference>
<keyword evidence="1" id="KW-0472">Membrane</keyword>
<dbReference type="EMBL" id="RYZH01000018">
    <property type="protein sequence ID" value="RUL87699.1"/>
    <property type="molecule type" value="Genomic_DNA"/>
</dbReference>
<feature type="transmembrane region" description="Helical" evidence="1">
    <location>
        <begin position="86"/>
        <end position="105"/>
    </location>
</feature>
<accession>A0A432MKC6</accession>
<dbReference type="AlphaFoldDB" id="A0A432MKC6"/>
<feature type="transmembrane region" description="Helical" evidence="1">
    <location>
        <begin position="243"/>
        <end position="264"/>
    </location>
</feature>
<feature type="transmembrane region" description="Helical" evidence="1">
    <location>
        <begin position="270"/>
        <end position="289"/>
    </location>
</feature>
<evidence type="ECO:0000313" key="3">
    <source>
        <dbReference type="Proteomes" id="UP000280296"/>
    </source>
</evidence>
<evidence type="ECO:0000313" key="2">
    <source>
        <dbReference type="EMBL" id="RUL87699.1"/>
    </source>
</evidence>
<dbReference type="OrthoDB" id="243826at2"/>
<reference evidence="2 3" key="2">
    <citation type="submission" date="2019-01" db="EMBL/GenBank/DDBJ databases">
        <title>Tautonia sociabilis, a novel thermotolerant planctomycete of Isosphaeraceae family, isolated from a 4000 m deep subterranean habitat.</title>
        <authorList>
            <person name="Kovaleva O.L."/>
            <person name="Elcheninov A.G."/>
            <person name="Van Heerden E."/>
            <person name="Toshchakov S.V."/>
            <person name="Novikov A."/>
            <person name="Bonch-Osmolovskaya E.A."/>
            <person name="Kublanov I.V."/>
        </authorList>
    </citation>
    <scope>NUCLEOTIDE SEQUENCE [LARGE SCALE GENOMIC DNA]</scope>
    <source>
        <strain evidence="2 3">GM2012</strain>
    </source>
</reference>
<name>A0A432MKC6_9BACT</name>
<feature type="transmembrane region" description="Helical" evidence="1">
    <location>
        <begin position="139"/>
        <end position="157"/>
    </location>
</feature>
<keyword evidence="3" id="KW-1185">Reference proteome</keyword>
<protein>
    <recommendedName>
        <fullName evidence="4">Glycosyltransferase RgtA/B/C/D-like domain-containing protein</fullName>
    </recommendedName>
</protein>
<keyword evidence="1" id="KW-1133">Transmembrane helix</keyword>